<evidence type="ECO:0000259" key="2">
    <source>
        <dbReference type="PROSITE" id="PS50076"/>
    </source>
</evidence>
<dbReference type="PROSITE" id="PS00636">
    <property type="entry name" value="DNAJ_1"/>
    <property type="match status" value="1"/>
</dbReference>
<accession>A0A139AQW1</accession>
<dbReference type="Gene3D" id="1.10.287.110">
    <property type="entry name" value="DnaJ domain"/>
    <property type="match status" value="1"/>
</dbReference>
<dbReference type="PANTHER" id="PTHR44144:SF1">
    <property type="entry name" value="DNAJ HOMOLOG SUBFAMILY C MEMBER 9"/>
    <property type="match status" value="1"/>
</dbReference>
<feature type="region of interest" description="Disordered" evidence="1">
    <location>
        <begin position="295"/>
        <end position="330"/>
    </location>
</feature>
<dbReference type="PROSITE" id="PS50076">
    <property type="entry name" value="DNAJ_2"/>
    <property type="match status" value="1"/>
</dbReference>
<feature type="region of interest" description="Disordered" evidence="1">
    <location>
        <begin position="220"/>
        <end position="282"/>
    </location>
</feature>
<name>A0A139AQW1_GONPJ</name>
<feature type="region of interest" description="Disordered" evidence="1">
    <location>
        <begin position="1"/>
        <end position="35"/>
    </location>
</feature>
<dbReference type="Pfam" id="PF23302">
    <property type="entry name" value="HTH_DNAJC9"/>
    <property type="match status" value="1"/>
</dbReference>
<dbReference type="AlphaFoldDB" id="A0A139AQW1"/>
<proteinExistence type="predicted"/>
<dbReference type="Pfam" id="PF00226">
    <property type="entry name" value="DnaJ"/>
    <property type="match status" value="1"/>
</dbReference>
<feature type="compositionally biased region" description="Basic residues" evidence="1">
    <location>
        <begin position="321"/>
        <end position="330"/>
    </location>
</feature>
<dbReference type="OMA" id="FPTWREY"/>
<feature type="compositionally biased region" description="Basic and acidic residues" evidence="1">
    <location>
        <begin position="311"/>
        <end position="320"/>
    </location>
</feature>
<evidence type="ECO:0000313" key="4">
    <source>
        <dbReference type="Proteomes" id="UP000070544"/>
    </source>
</evidence>
<dbReference type="GO" id="GO:0031072">
    <property type="term" value="F:heat shock protein binding"/>
    <property type="evidence" value="ECO:0007669"/>
    <property type="project" value="TreeGrafter"/>
</dbReference>
<evidence type="ECO:0000256" key="1">
    <source>
        <dbReference type="SAM" id="MobiDB-lite"/>
    </source>
</evidence>
<protein>
    <submittedName>
        <fullName evidence="3">DnaJ-domain-containing protein</fullName>
    </submittedName>
</protein>
<dbReference type="SUPFAM" id="SSF46565">
    <property type="entry name" value="Chaperone J-domain"/>
    <property type="match status" value="1"/>
</dbReference>
<dbReference type="STRING" id="1344416.A0A139AQW1"/>
<dbReference type="InterPro" id="IPR018253">
    <property type="entry name" value="DnaJ_domain_CS"/>
</dbReference>
<dbReference type="SMART" id="SM00271">
    <property type="entry name" value="DnaJ"/>
    <property type="match status" value="1"/>
</dbReference>
<dbReference type="CDD" id="cd06257">
    <property type="entry name" value="DnaJ"/>
    <property type="match status" value="1"/>
</dbReference>
<gene>
    <name evidence="3" type="ORF">M427DRAFT_152871</name>
</gene>
<feature type="compositionally biased region" description="Basic and acidic residues" evidence="1">
    <location>
        <begin position="230"/>
        <end position="255"/>
    </location>
</feature>
<dbReference type="PANTHER" id="PTHR44144">
    <property type="entry name" value="DNAJ HOMOLOG SUBFAMILY C MEMBER 9"/>
    <property type="match status" value="1"/>
</dbReference>
<keyword evidence="4" id="KW-1185">Reference proteome</keyword>
<dbReference type="InterPro" id="IPR056453">
    <property type="entry name" value="HTH_DNAJC9"/>
</dbReference>
<dbReference type="GO" id="GO:0005634">
    <property type="term" value="C:nucleus"/>
    <property type="evidence" value="ECO:0007669"/>
    <property type="project" value="TreeGrafter"/>
</dbReference>
<organism evidence="3 4">
    <name type="scientific">Gonapodya prolifera (strain JEL478)</name>
    <name type="common">Monoblepharis prolifera</name>
    <dbReference type="NCBI Taxonomy" id="1344416"/>
    <lineage>
        <taxon>Eukaryota</taxon>
        <taxon>Fungi</taxon>
        <taxon>Fungi incertae sedis</taxon>
        <taxon>Chytridiomycota</taxon>
        <taxon>Chytridiomycota incertae sedis</taxon>
        <taxon>Monoblepharidomycetes</taxon>
        <taxon>Monoblepharidales</taxon>
        <taxon>Gonapodyaceae</taxon>
        <taxon>Gonapodya</taxon>
    </lineage>
</organism>
<dbReference type="InterPro" id="IPR001623">
    <property type="entry name" value="DnaJ_domain"/>
</dbReference>
<dbReference type="PRINTS" id="PR00625">
    <property type="entry name" value="JDOMAIN"/>
</dbReference>
<evidence type="ECO:0000313" key="3">
    <source>
        <dbReference type="EMBL" id="KXS18903.1"/>
    </source>
</evidence>
<dbReference type="OrthoDB" id="10250354at2759"/>
<dbReference type="EMBL" id="KQ965740">
    <property type="protein sequence ID" value="KXS18903.1"/>
    <property type="molecule type" value="Genomic_DNA"/>
</dbReference>
<feature type="domain" description="J" evidence="2">
    <location>
        <begin position="45"/>
        <end position="116"/>
    </location>
</feature>
<dbReference type="InterPro" id="IPR036869">
    <property type="entry name" value="J_dom_sf"/>
</dbReference>
<dbReference type="Proteomes" id="UP000070544">
    <property type="component" value="Unassembled WGS sequence"/>
</dbReference>
<reference evidence="3 4" key="1">
    <citation type="journal article" date="2015" name="Genome Biol. Evol.">
        <title>Phylogenomic analyses indicate that early fungi evolved digesting cell walls of algal ancestors of land plants.</title>
        <authorList>
            <person name="Chang Y."/>
            <person name="Wang S."/>
            <person name="Sekimoto S."/>
            <person name="Aerts A.L."/>
            <person name="Choi C."/>
            <person name="Clum A."/>
            <person name="LaButti K.M."/>
            <person name="Lindquist E.A."/>
            <person name="Yee Ngan C."/>
            <person name="Ohm R.A."/>
            <person name="Salamov A.A."/>
            <person name="Grigoriev I.V."/>
            <person name="Spatafora J.W."/>
            <person name="Berbee M.L."/>
        </authorList>
    </citation>
    <scope>NUCLEOTIDE SEQUENCE [LARGE SCALE GENOMIC DNA]</scope>
    <source>
        <strain evidence="3 4">JEL478</strain>
    </source>
</reference>
<sequence>MVAKKKAKPQPPVEPPIEDAENPSDGANASERRSEIHDVFQEGDDIYAAFGVDKTAAVDEIKKAYRKLALRHHPDKISSDASEEEKTEKTRIFQKLSLYYSILCDESKRARYDRTGSIEDAASTVLHDFEGSSKDLDEYFADLYGGFVDALKIEEFTKEYKGSDEERNDIIDAYNKAKGDMNAILEQVLVSSVDDEPRLKAIIDSMIADKTLKSTPAYKKTTSTAATKRRTADASKEAKEAEELRKKLGLDETLRKAGGSSGRTDSGEESLKQLIMSNTKKREQKYDAMIASLEAKYGGGEQGAKSKRKAKSDVGDEGPKSPKRRQPSRK</sequence>
<dbReference type="InterPro" id="IPR052594">
    <property type="entry name" value="J_domain-containing_protein"/>
</dbReference>
<dbReference type="GO" id="GO:0005737">
    <property type="term" value="C:cytoplasm"/>
    <property type="evidence" value="ECO:0007669"/>
    <property type="project" value="TreeGrafter"/>
</dbReference>